<evidence type="ECO:0000313" key="11">
    <source>
        <dbReference type="Proteomes" id="UP000597762"/>
    </source>
</evidence>
<dbReference type="PROSITE" id="PS50106">
    <property type="entry name" value="PDZ"/>
    <property type="match status" value="1"/>
</dbReference>
<feature type="region of interest" description="Disordered" evidence="6">
    <location>
        <begin position="595"/>
        <end position="639"/>
    </location>
</feature>
<feature type="compositionally biased region" description="Polar residues" evidence="6">
    <location>
        <begin position="829"/>
        <end position="854"/>
    </location>
</feature>
<feature type="region of interest" description="Disordered" evidence="6">
    <location>
        <begin position="678"/>
        <end position="720"/>
    </location>
</feature>
<reference evidence="10" key="1">
    <citation type="submission" date="2021-01" db="EMBL/GenBank/DDBJ databases">
        <authorList>
            <person name="Li R."/>
            <person name="Bekaert M."/>
        </authorList>
    </citation>
    <scope>NUCLEOTIDE SEQUENCE</scope>
    <source>
        <strain evidence="10">Farmed</strain>
    </source>
</reference>
<dbReference type="InterPro" id="IPR001781">
    <property type="entry name" value="Znf_LIM"/>
</dbReference>
<dbReference type="InterPro" id="IPR036872">
    <property type="entry name" value="CH_dom_sf"/>
</dbReference>
<keyword evidence="5" id="KW-0175">Coiled coil</keyword>
<evidence type="ECO:0000256" key="3">
    <source>
        <dbReference type="ARBA" id="ARBA00023038"/>
    </source>
</evidence>
<dbReference type="Gene3D" id="2.10.110.10">
    <property type="entry name" value="Cysteine Rich Protein"/>
    <property type="match status" value="1"/>
</dbReference>
<dbReference type="Proteomes" id="UP000597762">
    <property type="component" value="Unassembled WGS sequence"/>
</dbReference>
<evidence type="ECO:0000259" key="8">
    <source>
        <dbReference type="PROSITE" id="PS50023"/>
    </source>
</evidence>
<feature type="compositionally biased region" description="Polar residues" evidence="6">
    <location>
        <begin position="1602"/>
        <end position="1639"/>
    </location>
</feature>
<dbReference type="GO" id="GO:0030155">
    <property type="term" value="P:regulation of cell adhesion"/>
    <property type="evidence" value="ECO:0007669"/>
    <property type="project" value="InterPro"/>
</dbReference>
<keyword evidence="3 4" id="KW-0440">LIM domain</keyword>
<keyword evidence="2 4" id="KW-0862">Zinc</keyword>
<dbReference type="PROSITE" id="PS50023">
    <property type="entry name" value="LIM_DOMAIN_2"/>
    <property type="match status" value="1"/>
</dbReference>
<feature type="compositionally biased region" description="Polar residues" evidence="6">
    <location>
        <begin position="1900"/>
        <end position="1926"/>
    </location>
</feature>
<evidence type="ECO:0000256" key="6">
    <source>
        <dbReference type="SAM" id="MobiDB-lite"/>
    </source>
</evidence>
<dbReference type="Gene3D" id="2.30.42.10">
    <property type="match status" value="1"/>
</dbReference>
<feature type="compositionally biased region" description="Polar residues" evidence="6">
    <location>
        <begin position="903"/>
        <end position="916"/>
    </location>
</feature>
<comment type="caution">
    <text evidence="10">The sequence shown here is derived from an EMBL/GenBank/DDBJ whole genome shotgun (WGS) entry which is preliminary data.</text>
</comment>
<dbReference type="SMART" id="SM00228">
    <property type="entry name" value="PDZ"/>
    <property type="match status" value="1"/>
</dbReference>
<feature type="transmembrane region" description="Helical" evidence="7">
    <location>
        <begin position="251"/>
        <end position="272"/>
    </location>
</feature>
<dbReference type="PANTHER" id="PTHR46767:SF2">
    <property type="entry name" value="LIM DOMAIN 7B"/>
    <property type="match status" value="1"/>
</dbReference>
<evidence type="ECO:0000256" key="1">
    <source>
        <dbReference type="ARBA" id="ARBA00022723"/>
    </source>
</evidence>
<gene>
    <name evidence="10" type="ORF">SPHA_15456</name>
</gene>
<evidence type="ECO:0000313" key="10">
    <source>
        <dbReference type="EMBL" id="CAE1178876.1"/>
    </source>
</evidence>
<dbReference type="EMBL" id="CAHIKZ030000536">
    <property type="protein sequence ID" value="CAE1178876.1"/>
    <property type="molecule type" value="Genomic_DNA"/>
</dbReference>
<feature type="region of interest" description="Disordered" evidence="6">
    <location>
        <begin position="1156"/>
        <end position="1202"/>
    </location>
</feature>
<dbReference type="OrthoDB" id="15627at2759"/>
<accession>A0A812BG19</accession>
<feature type="compositionally biased region" description="Low complexity" evidence="6">
    <location>
        <begin position="1866"/>
        <end position="1880"/>
    </location>
</feature>
<feature type="compositionally biased region" description="Acidic residues" evidence="6">
    <location>
        <begin position="1075"/>
        <end position="1087"/>
    </location>
</feature>
<dbReference type="Pfam" id="PF00412">
    <property type="entry name" value="LIM"/>
    <property type="match status" value="1"/>
</dbReference>
<evidence type="ECO:0000256" key="2">
    <source>
        <dbReference type="ARBA" id="ARBA00022833"/>
    </source>
</evidence>
<feature type="compositionally biased region" description="Basic and acidic residues" evidence="6">
    <location>
        <begin position="600"/>
        <end position="615"/>
    </location>
</feature>
<feature type="compositionally biased region" description="Polar residues" evidence="6">
    <location>
        <begin position="701"/>
        <end position="720"/>
    </location>
</feature>
<feature type="transmembrane region" description="Helical" evidence="7">
    <location>
        <begin position="346"/>
        <end position="368"/>
    </location>
</feature>
<feature type="domain" description="PDZ" evidence="9">
    <location>
        <begin position="980"/>
        <end position="1064"/>
    </location>
</feature>
<evidence type="ECO:0000259" key="9">
    <source>
        <dbReference type="PROSITE" id="PS50106"/>
    </source>
</evidence>
<feature type="region of interest" description="Disordered" evidence="6">
    <location>
        <begin position="1585"/>
        <end position="1763"/>
    </location>
</feature>
<sequence length="2032" mass="228781">MGNAKISIVPFQACSALYCIIVSSGRWVPPAAMQPGVRGRLLQSLQARSLCTLPSLQAGALCPLTSSGWSSLPPHLIRLELFAPHLIRLELFATPPTSSGRSALLPPNLFRPERFATPQPLQAGRFTTPPNLFRLELFATPPPFRPELFAFSPLFRPELFATPPPFRPELFCFSPPLSDRSSSFSPPLSGRSSSLLPPFQAGALLPPLSGRSPSSLPSTSSGWSSSPLTSSVRSPPRNSSVQSSSPPISPVHFFLFLSRFSTCVLPFFCVFFTIRADIQENAALVSHPILFFPSCMTFISLLHYYAKKKKKTFLFSSLCVCMHSLLLPWSRLYACMSLPTTLYRVYAHHVFLSFSFRCMCSLFPFPLYLFSLSLSPSLSALPLFLFSPLYVLSPCPSLPCEWVFSHFHSFFCSLFLALSPLISLPSLLSSVFFISTSLFSFLHEVLQFTPTAPNPLLQFFYFHLLRLFVHSVSLSLIDRKTYTDNINIFLEVCRNTFGLTDAQLFDAGDLEDLSQRAIADESNQLKEENDRRLRNVAVTIYWLGRVATASNFEGPQLDFNAFSGLFEHHHVNLIPEKTSVYSSYWENKRLQSNHTTKPGIIHEERTPKDHDDQHAGDSSYESIGSKGSDDTHSVGSGDGMLVNSDMYSLRSSTSSLNKANKVYSGNLENDMYHSTPNIYQASHRSSPSVDSADGMSVGGHSRQSSGSTDNYPTRSLVQRSTSVSVDPLQFVKPKENALAKQAEHQLKIAIENREAKVPVSIENEEDWQSNLKSWKSRRRQSYHRSIDQEEVKDEPVKRTTKTYKEMVAEREKRRSLKIPFYADEEQNESRNFYSTSDDNLRASFSSESGNSTTGHNDDDVFHAKKNPITSERTHPVINKIEKQEPNVDINSNNTNNNKNNYNVESSQKESSLQPVSDSEKLVSKEIDRQEGNAENNNNNANAYSWKAIQPQVASVAMLPAKSEKTNARMDRSSKGFVERTIKISQKLKSEKGFGFLIKGGTDQKTPITVQRIQLGSAADVCELRSKDVIVSINKVDVRQFTQQKAQQQIDKAAQMGQIELRVRRYFRGSAANSDDNLDLLSDEEPEPEVEHIPRSRRLKNIPKTSSTEVPEQPLPPLPPIPNEPLMNEVENDSHIAQPMFPDVVPPPVATDITVPISDSSPEEILPPPPLLPTTDEIALEPAQPPERISEKITDLPDNNVRETPKISSDIQAVTPTAIPIPTNDPPPVVHQRISTSESVTSTSAIQPPALLLRWQSQNREKKTSKENVKVESEAVTLRSHEPRPSSFYQNKNLYALDSNKRLSDSRFIVRDIRQSLEKEKNSTFITPVSTQVTKTSVVNSRQVPPAPPQQTEVSSSHIDVKSSPLVIQIPTQNNSDSLLQIDLNNQQMMQQQPQNGSNQLPEYTFHVDLNKKPVENELKSQITFSTESSLNTRSEDEYQMEATKSEELRIAEESRIAEERRLIEEEKQKRLQEDRARQEIEEKKRLEKKKEQIRLEEEKLAQKKRELELAQQEIEENRRRLQQEQQIAEQKKLQQEEQLRIKTEQLKKEEQLRQYQQQEQMKQLEEEKVRLKQLQKQIVAPVQAPQRYQPSPQPYQAAVSSETVKVSPTSQYNNQSYTTSQPTRGTSVFTKPYSSVQITHQKKPVLSGKMESVISRFDKPEEEVRHSQKFTREDLLAMNRKATPLQQRPEISPTSSQRMSPISREPPSKTELRSLNAVPKAKHRDSAEWIVSDRNNELERKPVNKSQGFRQPMLRQQEIQSSTQVHWVVEEAERRRFAEMRNPQNKGPLHDDYSKQVNYPIQPAESPNLWRDLPAASQKGFNQPLPKYPTYDRASRGSPNGSVRPSASPETLNQTNPRASYASYGSSVSPRSLNSPSNVRTPDSYGDNNTASEGYESLSAVDSVSPRSTGSLSNQALDPNSNTMLISHQRDDSTSSKHSGKSTASSSSELNEQVAVCGTEKCSHCSKELGSGAAMVIESLSLYYHVKCFRCCVCNVQLGNGYQGADVRVRGHKLHCHDCYSNDEAGLKFSKV</sequence>
<dbReference type="Pfam" id="PF00595">
    <property type="entry name" value="PDZ"/>
    <property type="match status" value="1"/>
</dbReference>
<keyword evidence="7" id="KW-1133">Transmembrane helix</keyword>
<dbReference type="PANTHER" id="PTHR46767">
    <property type="entry name" value="LIM DOMAIN ONLY PROTEIN 7"/>
    <property type="match status" value="1"/>
</dbReference>
<dbReference type="InterPro" id="IPR001478">
    <property type="entry name" value="PDZ"/>
</dbReference>
<feature type="compositionally biased region" description="Low complexity" evidence="6">
    <location>
        <begin position="886"/>
        <end position="902"/>
    </location>
</feature>
<evidence type="ECO:0000256" key="7">
    <source>
        <dbReference type="SAM" id="Phobius"/>
    </source>
</evidence>
<keyword evidence="7" id="KW-0812">Transmembrane</keyword>
<feature type="compositionally biased region" description="Basic and acidic residues" evidence="6">
    <location>
        <begin position="871"/>
        <end position="885"/>
    </location>
</feature>
<dbReference type="CDD" id="cd08368">
    <property type="entry name" value="LIM"/>
    <property type="match status" value="1"/>
</dbReference>
<feature type="compositionally biased region" description="Polar residues" evidence="6">
    <location>
        <begin position="678"/>
        <end position="689"/>
    </location>
</feature>
<keyword evidence="1 4" id="KW-0479">Metal-binding</keyword>
<feature type="coiled-coil region" evidence="5">
    <location>
        <begin position="1448"/>
        <end position="1577"/>
    </location>
</feature>
<feature type="compositionally biased region" description="Basic and acidic residues" evidence="6">
    <location>
        <begin position="1656"/>
        <end position="1675"/>
    </location>
</feature>
<feature type="transmembrane region" description="Helical" evidence="7">
    <location>
        <begin position="404"/>
        <end position="422"/>
    </location>
</feature>
<feature type="compositionally biased region" description="Polar residues" evidence="6">
    <location>
        <begin position="1837"/>
        <end position="1858"/>
    </location>
</feature>
<dbReference type="Gene3D" id="1.10.418.10">
    <property type="entry name" value="Calponin-like domain"/>
    <property type="match status" value="1"/>
</dbReference>
<dbReference type="PROSITE" id="PS00478">
    <property type="entry name" value="LIM_DOMAIN_1"/>
    <property type="match status" value="1"/>
</dbReference>
<dbReference type="InterPro" id="IPR029978">
    <property type="entry name" value="LMO-7"/>
</dbReference>
<dbReference type="SUPFAM" id="SSF50156">
    <property type="entry name" value="PDZ domain-like"/>
    <property type="match status" value="1"/>
</dbReference>
<feature type="region of interest" description="Disordered" evidence="6">
    <location>
        <begin position="1258"/>
        <end position="1277"/>
    </location>
</feature>
<keyword evidence="11" id="KW-1185">Reference proteome</keyword>
<feature type="transmembrane region" description="Helical" evidence="7">
    <location>
        <begin position="284"/>
        <end position="306"/>
    </location>
</feature>
<feature type="region of interest" description="Disordered" evidence="6">
    <location>
        <begin position="1777"/>
        <end position="1947"/>
    </location>
</feature>
<feature type="compositionally biased region" description="Low complexity" evidence="6">
    <location>
        <begin position="1585"/>
        <end position="1601"/>
    </location>
</feature>
<feature type="domain" description="LIM zinc-binding" evidence="8">
    <location>
        <begin position="1960"/>
        <end position="2026"/>
    </location>
</feature>
<keyword evidence="7" id="KW-0472">Membrane</keyword>
<feature type="region of interest" description="Disordered" evidence="6">
    <location>
        <begin position="210"/>
        <end position="246"/>
    </location>
</feature>
<protein>
    <submittedName>
        <fullName evidence="10">LMO7</fullName>
    </submittedName>
</protein>
<dbReference type="GO" id="GO:0023051">
    <property type="term" value="P:regulation of signaling"/>
    <property type="evidence" value="ECO:0007669"/>
    <property type="project" value="InterPro"/>
</dbReference>
<feature type="region of interest" description="Disordered" evidence="6">
    <location>
        <begin position="826"/>
        <end position="922"/>
    </location>
</feature>
<proteinExistence type="predicted"/>
<name>A0A812BG19_ACAPH</name>
<organism evidence="10 11">
    <name type="scientific">Acanthosepion pharaonis</name>
    <name type="common">Pharaoh cuttlefish</name>
    <name type="synonym">Sepia pharaonis</name>
    <dbReference type="NCBI Taxonomy" id="158019"/>
    <lineage>
        <taxon>Eukaryota</taxon>
        <taxon>Metazoa</taxon>
        <taxon>Spiralia</taxon>
        <taxon>Lophotrochozoa</taxon>
        <taxon>Mollusca</taxon>
        <taxon>Cephalopoda</taxon>
        <taxon>Coleoidea</taxon>
        <taxon>Decapodiformes</taxon>
        <taxon>Sepiida</taxon>
        <taxon>Sepiina</taxon>
        <taxon>Sepiidae</taxon>
        <taxon>Acanthosepion</taxon>
    </lineage>
</organism>
<dbReference type="InterPro" id="IPR036034">
    <property type="entry name" value="PDZ_sf"/>
</dbReference>
<feature type="compositionally biased region" description="Basic and acidic residues" evidence="6">
    <location>
        <begin position="1187"/>
        <end position="1202"/>
    </location>
</feature>
<dbReference type="SMART" id="SM00132">
    <property type="entry name" value="LIM"/>
    <property type="match status" value="1"/>
</dbReference>
<dbReference type="GO" id="GO:0046872">
    <property type="term" value="F:metal ion binding"/>
    <property type="evidence" value="ECO:0007669"/>
    <property type="project" value="UniProtKB-KW"/>
</dbReference>
<feature type="region of interest" description="Disordered" evidence="6">
    <location>
        <begin position="1072"/>
        <end position="1117"/>
    </location>
</feature>
<evidence type="ECO:0000256" key="4">
    <source>
        <dbReference type="PROSITE-ProRule" id="PRU00125"/>
    </source>
</evidence>
<evidence type="ECO:0000256" key="5">
    <source>
        <dbReference type="SAM" id="Coils"/>
    </source>
</evidence>